<dbReference type="SUPFAM" id="SSF51735">
    <property type="entry name" value="NAD(P)-binding Rossmann-fold domains"/>
    <property type="match status" value="1"/>
</dbReference>
<evidence type="ECO:0000313" key="4">
    <source>
        <dbReference type="Proteomes" id="UP000094669"/>
    </source>
</evidence>
<dbReference type="PANTHER" id="PTHR42901">
    <property type="entry name" value="ALCOHOL DEHYDROGENASE"/>
    <property type="match status" value="1"/>
</dbReference>
<dbReference type="PROSITE" id="PS00061">
    <property type="entry name" value="ADH_SHORT"/>
    <property type="match status" value="1"/>
</dbReference>
<keyword evidence="2" id="KW-0560">Oxidoreductase</keyword>
<evidence type="ECO:0000256" key="2">
    <source>
        <dbReference type="ARBA" id="ARBA00023002"/>
    </source>
</evidence>
<sequence length="260" mass="28560">MDYKNKTILITGASSGIGRALAVRLADFSNNIVVTARRGDLLKDLQRDIESKGSKCLFFVGDATDPEHADLVVSETINAFGKIDIAVLNVGAGPASNTIKDSREIILGKMRTNYDSLINFFVPVLATMKFRTAPCMIAHVNSLATYFGIPMQGDYTAAKAAGRIFLDTARMELKHFGFKQIRIQTIHPGFVATHAVKDDGIPAPNEISEEEAVKYILKGFRSEIRENRFPLGTAIAVRIGRIAPVWLRTKILLSEAATEY</sequence>
<dbReference type="EMBL" id="MCRM02000006">
    <property type="protein sequence ID" value="PNV75594.1"/>
    <property type="molecule type" value="Genomic_DNA"/>
</dbReference>
<reference evidence="3" key="1">
    <citation type="submission" date="2018-01" db="EMBL/GenBank/DDBJ databases">
        <title>Genomic characterization of Leptospira inadai serogroup Lyme isolated from captured rat in Brazil and comparative analysis with human reference strain.</title>
        <authorList>
            <person name="Moreno L.Z."/>
            <person name="Loureiro A.P."/>
            <person name="Miraglia F."/>
            <person name="Kremer F.S."/>
            <person name="Eslabao M.R."/>
            <person name="Dellagostin O.A."/>
            <person name="Lilenbaum W."/>
            <person name="Moreno A.M."/>
        </authorList>
    </citation>
    <scope>NUCLEOTIDE SEQUENCE [LARGE SCALE GENOMIC DNA]</scope>
    <source>
        <strain evidence="3">M34/99</strain>
    </source>
</reference>
<proteinExistence type="inferred from homology"/>
<gene>
    <name evidence="3" type="ORF">BES34_008165</name>
</gene>
<comment type="caution">
    <text evidence="3">The sequence shown here is derived from an EMBL/GenBank/DDBJ whole genome shotgun (WGS) entry which is preliminary data.</text>
</comment>
<accession>A0ABX4YJY7</accession>
<dbReference type="InterPro" id="IPR036291">
    <property type="entry name" value="NAD(P)-bd_dom_sf"/>
</dbReference>
<keyword evidence="4" id="KW-1185">Reference proteome</keyword>
<dbReference type="InterPro" id="IPR002347">
    <property type="entry name" value="SDR_fam"/>
</dbReference>
<evidence type="ECO:0000313" key="3">
    <source>
        <dbReference type="EMBL" id="PNV75594.1"/>
    </source>
</evidence>
<dbReference type="PRINTS" id="PR00081">
    <property type="entry name" value="GDHRDH"/>
</dbReference>
<dbReference type="Pfam" id="PF00106">
    <property type="entry name" value="adh_short"/>
    <property type="match status" value="1"/>
</dbReference>
<name>A0ABX4YJY7_9LEPT</name>
<dbReference type="PANTHER" id="PTHR42901:SF1">
    <property type="entry name" value="ALCOHOL DEHYDROGENASE"/>
    <property type="match status" value="1"/>
</dbReference>
<comment type="similarity">
    <text evidence="1">Belongs to the short-chain dehydrogenases/reductases (SDR) family.</text>
</comment>
<dbReference type="InterPro" id="IPR020904">
    <property type="entry name" value="Sc_DH/Rdtase_CS"/>
</dbReference>
<evidence type="ECO:0000256" key="1">
    <source>
        <dbReference type="ARBA" id="ARBA00006484"/>
    </source>
</evidence>
<protein>
    <submittedName>
        <fullName evidence="3">Oxidoreductase</fullName>
    </submittedName>
</protein>
<dbReference type="Gene3D" id="3.40.50.720">
    <property type="entry name" value="NAD(P)-binding Rossmann-like Domain"/>
    <property type="match status" value="1"/>
</dbReference>
<dbReference type="RefSeq" id="WP_010417867.1">
    <property type="nucleotide sequence ID" value="NZ_MCRM02000006.1"/>
</dbReference>
<dbReference type="Proteomes" id="UP000094669">
    <property type="component" value="Unassembled WGS sequence"/>
</dbReference>
<organism evidence="3 4">
    <name type="scientific">Leptospira inadai serovar Lyme</name>
    <dbReference type="NCBI Taxonomy" id="293084"/>
    <lineage>
        <taxon>Bacteria</taxon>
        <taxon>Pseudomonadati</taxon>
        <taxon>Spirochaetota</taxon>
        <taxon>Spirochaetia</taxon>
        <taxon>Leptospirales</taxon>
        <taxon>Leptospiraceae</taxon>
        <taxon>Leptospira</taxon>
    </lineage>
</organism>